<sequence length="72" mass="8497">MRINQLLQLLISLSVITSNQKTLNFESINQYRIQPNLIQRQQIYFIDEIVSVIQKINNISLKLDVLSQQIRI</sequence>
<keyword evidence="3" id="KW-1185">Reference proteome</keyword>
<organism evidence="2 3">
    <name type="scientific">Paramecium pentaurelia</name>
    <dbReference type="NCBI Taxonomy" id="43138"/>
    <lineage>
        <taxon>Eukaryota</taxon>
        <taxon>Sar</taxon>
        <taxon>Alveolata</taxon>
        <taxon>Ciliophora</taxon>
        <taxon>Intramacronucleata</taxon>
        <taxon>Oligohymenophorea</taxon>
        <taxon>Peniculida</taxon>
        <taxon>Parameciidae</taxon>
        <taxon>Paramecium</taxon>
    </lineage>
</organism>
<dbReference type="Proteomes" id="UP000689195">
    <property type="component" value="Unassembled WGS sequence"/>
</dbReference>
<evidence type="ECO:0000256" key="1">
    <source>
        <dbReference type="SAM" id="SignalP"/>
    </source>
</evidence>
<dbReference type="EMBL" id="CAJJDO010000081">
    <property type="protein sequence ID" value="CAD8183807.1"/>
    <property type="molecule type" value="Genomic_DNA"/>
</dbReference>
<dbReference type="AlphaFoldDB" id="A0A8S1W4X5"/>
<comment type="caution">
    <text evidence="2">The sequence shown here is derived from an EMBL/GenBank/DDBJ whole genome shotgun (WGS) entry which is preliminary data.</text>
</comment>
<proteinExistence type="predicted"/>
<reference evidence="2" key="1">
    <citation type="submission" date="2021-01" db="EMBL/GenBank/DDBJ databases">
        <authorList>
            <consortium name="Genoscope - CEA"/>
            <person name="William W."/>
        </authorList>
    </citation>
    <scope>NUCLEOTIDE SEQUENCE</scope>
</reference>
<feature type="signal peptide" evidence="1">
    <location>
        <begin position="1"/>
        <end position="18"/>
    </location>
</feature>
<evidence type="ECO:0000313" key="3">
    <source>
        <dbReference type="Proteomes" id="UP000689195"/>
    </source>
</evidence>
<evidence type="ECO:0000313" key="2">
    <source>
        <dbReference type="EMBL" id="CAD8183807.1"/>
    </source>
</evidence>
<evidence type="ECO:0008006" key="4">
    <source>
        <dbReference type="Google" id="ProtNLM"/>
    </source>
</evidence>
<protein>
    <recommendedName>
        <fullName evidence="4">Transmembrane protein</fullName>
    </recommendedName>
</protein>
<name>A0A8S1W4X5_9CILI</name>
<accession>A0A8S1W4X5</accession>
<feature type="chain" id="PRO_5035904787" description="Transmembrane protein" evidence="1">
    <location>
        <begin position="19"/>
        <end position="72"/>
    </location>
</feature>
<keyword evidence="1" id="KW-0732">Signal</keyword>
<gene>
    <name evidence="2" type="ORF">PPENT_87.1.T0810191</name>
</gene>